<dbReference type="InterPro" id="IPR009772">
    <property type="entry name" value="CDC123"/>
</dbReference>
<dbReference type="PANTHER" id="PTHR15323">
    <property type="entry name" value="D123 PROTEIN"/>
    <property type="match status" value="1"/>
</dbReference>
<sequence>MLKASDFVSHDLHNAFDHCRSEQRRTRPDHFCLVLRQWRTVEESGEFRCFVHSNRLCAVSQRHGALMFPHLSEKEEGDAVNKRIARFWEESVVERFPLTRYVFDVLVGPSPDRRVRLIDFSPWGPSSDPLLFDWEELAEFGSRRDSEPEFRVVGNEHERRGKLENYHALPVEVAQMGNRSAEELDLLFKRASRDPDAFQ</sequence>
<gene>
    <name evidence="2" type="ORF">NSCI0253_LOCUS10257</name>
</gene>
<accession>A0A7S0ZXM2</accession>
<dbReference type="GO" id="GO:0005737">
    <property type="term" value="C:cytoplasm"/>
    <property type="evidence" value="ECO:0007669"/>
    <property type="project" value="TreeGrafter"/>
</dbReference>
<reference evidence="2" key="1">
    <citation type="submission" date="2021-01" db="EMBL/GenBank/DDBJ databases">
        <authorList>
            <person name="Corre E."/>
            <person name="Pelletier E."/>
            <person name="Niang G."/>
            <person name="Scheremetjew M."/>
            <person name="Finn R."/>
            <person name="Kale V."/>
            <person name="Holt S."/>
            <person name="Cochrane G."/>
            <person name="Meng A."/>
            <person name="Brown T."/>
            <person name="Cohen L."/>
        </authorList>
    </citation>
    <scope>NUCLEOTIDE SEQUENCE</scope>
</reference>
<evidence type="ECO:0000313" key="2">
    <source>
        <dbReference type="EMBL" id="CAD8835909.1"/>
    </source>
</evidence>
<evidence type="ECO:0000256" key="1">
    <source>
        <dbReference type="ARBA" id="ARBA00011047"/>
    </source>
</evidence>
<dbReference type="AlphaFoldDB" id="A0A7S0ZXM2"/>
<name>A0A7S0ZXM2_NOCSC</name>
<dbReference type="PANTHER" id="PTHR15323:SF6">
    <property type="entry name" value="CELL DIVISION CYCLE PROTEIN 123 HOMOLOG"/>
    <property type="match status" value="1"/>
</dbReference>
<dbReference type="Pfam" id="PF07065">
    <property type="entry name" value="D123"/>
    <property type="match status" value="1"/>
</dbReference>
<proteinExistence type="inferred from homology"/>
<evidence type="ECO:0008006" key="3">
    <source>
        <dbReference type="Google" id="ProtNLM"/>
    </source>
</evidence>
<protein>
    <recommendedName>
        <fullName evidence="3">Cell division cycle protein 123 homolog</fullName>
    </recommendedName>
</protein>
<comment type="similarity">
    <text evidence="1">Belongs to the CDC123 family.</text>
</comment>
<dbReference type="EMBL" id="HBFQ01014841">
    <property type="protein sequence ID" value="CAD8835909.1"/>
    <property type="molecule type" value="Transcribed_RNA"/>
</dbReference>
<organism evidence="2">
    <name type="scientific">Noctiluca scintillans</name>
    <name type="common">Sea sparkle</name>
    <name type="synonym">Red tide dinoflagellate</name>
    <dbReference type="NCBI Taxonomy" id="2966"/>
    <lineage>
        <taxon>Eukaryota</taxon>
        <taxon>Sar</taxon>
        <taxon>Alveolata</taxon>
        <taxon>Dinophyceae</taxon>
        <taxon>Noctilucales</taxon>
        <taxon>Noctilucaceae</taxon>
        <taxon>Noctiluca</taxon>
    </lineage>
</organism>